<dbReference type="OrthoDB" id="9815206at2"/>
<dbReference type="RefSeq" id="WP_071060395.1">
    <property type="nucleotide sequence ID" value="NZ_JBFLUH010000010.1"/>
</dbReference>
<dbReference type="PANTHER" id="PTHR35798">
    <property type="entry name" value="CELL DIVISION PROTEIN SEPF"/>
    <property type="match status" value="1"/>
</dbReference>
<evidence type="ECO:0008006" key="7">
    <source>
        <dbReference type="Google" id="ProtNLM"/>
    </source>
</evidence>
<keyword evidence="3" id="KW-0131">Cell cycle</keyword>
<evidence type="ECO:0000313" key="5">
    <source>
        <dbReference type="EMBL" id="OHV41005.1"/>
    </source>
</evidence>
<dbReference type="Gene3D" id="3.30.110.150">
    <property type="entry name" value="SepF-like protein"/>
    <property type="match status" value="1"/>
</dbReference>
<comment type="function">
    <text evidence="4">Cell division protein that is part of the divisome complex and is recruited early to the Z-ring. Probably stimulates Z-ring formation, perhaps through the cross-linking of FtsZ protofilaments. Its function overlaps with FtsA.</text>
</comment>
<sequence length="114" mass="12464">MDATTPRKARARATVPIVAPTNYNDFSQPVDRLRDGIPMLVDLEHGGETLERRFLDFAAGAVYALAGHIERIAPHAYLVVPAGVELPAEDVHHLRETYLGRGHSTAPGISVRRS</sequence>
<evidence type="ECO:0000256" key="2">
    <source>
        <dbReference type="ARBA" id="ARBA00023210"/>
    </source>
</evidence>
<keyword evidence="2" id="KW-0717">Septation</keyword>
<keyword evidence="1" id="KW-0132">Cell division</keyword>
<evidence type="ECO:0000256" key="1">
    <source>
        <dbReference type="ARBA" id="ARBA00022618"/>
    </source>
</evidence>
<dbReference type="EMBL" id="MAXA01000058">
    <property type="protein sequence ID" value="OHV41005.1"/>
    <property type="molecule type" value="Genomic_DNA"/>
</dbReference>
<dbReference type="Pfam" id="PF04472">
    <property type="entry name" value="SepF"/>
    <property type="match status" value="1"/>
</dbReference>
<organism evidence="5 6">
    <name type="scientific">Parafrankia soli</name>
    <dbReference type="NCBI Taxonomy" id="2599596"/>
    <lineage>
        <taxon>Bacteria</taxon>
        <taxon>Bacillati</taxon>
        <taxon>Actinomycetota</taxon>
        <taxon>Actinomycetes</taxon>
        <taxon>Frankiales</taxon>
        <taxon>Frankiaceae</taxon>
        <taxon>Parafrankia</taxon>
    </lineage>
</organism>
<comment type="caution">
    <text evidence="5">The sequence shown here is derived from an EMBL/GenBank/DDBJ whole genome shotgun (WGS) entry which is preliminary data.</text>
</comment>
<evidence type="ECO:0000313" key="6">
    <source>
        <dbReference type="Proteomes" id="UP000179769"/>
    </source>
</evidence>
<protein>
    <recommendedName>
        <fullName evidence="7">Cell division protein SepF</fullName>
    </recommendedName>
</protein>
<dbReference type="InterPro" id="IPR007561">
    <property type="entry name" value="Cell_div_SepF/SepF-rel"/>
</dbReference>
<evidence type="ECO:0000256" key="3">
    <source>
        <dbReference type="ARBA" id="ARBA00023306"/>
    </source>
</evidence>
<reference evidence="6" key="1">
    <citation type="submission" date="2016-07" db="EMBL/GenBank/DDBJ databases">
        <title>Frankia sp. NRRL B-16219 Genome sequencing.</title>
        <authorList>
            <person name="Ghodhbane-Gtari F."/>
            <person name="Swanson E."/>
            <person name="Gueddou A."/>
            <person name="Louati M."/>
            <person name="Nouioui I."/>
            <person name="Hezbri K."/>
            <person name="Abebe-Akele F."/>
            <person name="Simpson S."/>
            <person name="Morris K."/>
            <person name="Thomas K."/>
            <person name="Gtari M."/>
            <person name="Tisa L.S."/>
        </authorList>
    </citation>
    <scope>NUCLEOTIDE SEQUENCE [LARGE SCALE GENOMIC DNA]</scope>
    <source>
        <strain evidence="6">NRRL B-16219</strain>
    </source>
</reference>
<name>A0A1S1R680_9ACTN</name>
<accession>A0A1S1R680</accession>
<dbReference type="PANTHER" id="PTHR35798:SF1">
    <property type="entry name" value="CELL DIVISION PROTEIN SEPF"/>
    <property type="match status" value="1"/>
</dbReference>
<dbReference type="AlphaFoldDB" id="A0A1S1R680"/>
<dbReference type="Proteomes" id="UP000179769">
    <property type="component" value="Unassembled WGS sequence"/>
</dbReference>
<gene>
    <name evidence="5" type="ORF">BBK14_11990</name>
</gene>
<dbReference type="InterPro" id="IPR023052">
    <property type="entry name" value="Cell_div_SepF"/>
</dbReference>
<dbReference type="InterPro" id="IPR038594">
    <property type="entry name" value="SepF-like_sf"/>
</dbReference>
<keyword evidence="6" id="KW-1185">Reference proteome</keyword>
<dbReference type="GO" id="GO:0000917">
    <property type="term" value="P:division septum assembly"/>
    <property type="evidence" value="ECO:0007669"/>
    <property type="project" value="UniProtKB-KW"/>
</dbReference>
<evidence type="ECO:0000256" key="4">
    <source>
        <dbReference type="ARBA" id="ARBA00044936"/>
    </source>
</evidence>
<proteinExistence type="predicted"/>